<dbReference type="OrthoDB" id="487359at2"/>
<dbReference type="Proteomes" id="UP000268857">
    <property type="component" value="Unassembled WGS sequence"/>
</dbReference>
<organism evidence="1 2">
    <name type="scientific">Chlorogloeopsis fritschii PCC 6912</name>
    <dbReference type="NCBI Taxonomy" id="211165"/>
    <lineage>
        <taxon>Bacteria</taxon>
        <taxon>Bacillati</taxon>
        <taxon>Cyanobacteriota</taxon>
        <taxon>Cyanophyceae</taxon>
        <taxon>Nostocales</taxon>
        <taxon>Chlorogloeopsidaceae</taxon>
        <taxon>Chlorogloeopsis</taxon>
    </lineage>
</organism>
<dbReference type="AlphaFoldDB" id="A0A3S1FSM4"/>
<dbReference type="STRING" id="211165.GCA_000317285_03033"/>
<proteinExistence type="predicted"/>
<dbReference type="EMBL" id="RSCJ01000003">
    <property type="protein sequence ID" value="RUR84881.1"/>
    <property type="molecule type" value="Genomic_DNA"/>
</dbReference>
<protein>
    <submittedName>
        <fullName evidence="1">Uncharacterized protein</fullName>
    </submittedName>
</protein>
<sequence length="98" mass="11260">MNEESIQQLKDEINQEVRECLKQVDLAKLREKYSIPEDQFIKIQCSIDLHPIRFNSTAKELQPMGLLSEIPKPEIKLGKLAWCYPCPVPGYPLGCNCN</sequence>
<evidence type="ECO:0000313" key="1">
    <source>
        <dbReference type="EMBL" id="RUR84881.1"/>
    </source>
</evidence>
<dbReference type="RefSeq" id="WP_016872686.1">
    <property type="nucleotide sequence ID" value="NZ_AJLN01000084.1"/>
</dbReference>
<accession>A0A3S1FSM4</accession>
<reference evidence="1 2" key="1">
    <citation type="journal article" date="2019" name="Genome Biol. Evol.">
        <title>Day and night: Metabolic profiles and evolutionary relationships of six axenic non-marine cyanobacteria.</title>
        <authorList>
            <person name="Will S.E."/>
            <person name="Henke P."/>
            <person name="Boedeker C."/>
            <person name="Huang S."/>
            <person name="Brinkmann H."/>
            <person name="Rohde M."/>
            <person name="Jarek M."/>
            <person name="Friedl T."/>
            <person name="Seufert S."/>
            <person name="Schumacher M."/>
            <person name="Overmann J."/>
            <person name="Neumann-Schaal M."/>
            <person name="Petersen J."/>
        </authorList>
    </citation>
    <scope>NUCLEOTIDE SEQUENCE [LARGE SCALE GENOMIC DNA]</scope>
    <source>
        <strain evidence="1 2">PCC 6912</strain>
    </source>
</reference>
<comment type="caution">
    <text evidence="1">The sequence shown here is derived from an EMBL/GenBank/DDBJ whole genome shotgun (WGS) entry which is preliminary data.</text>
</comment>
<keyword evidence="2" id="KW-1185">Reference proteome</keyword>
<gene>
    <name evidence="1" type="ORF">PCC6912_09970</name>
</gene>
<evidence type="ECO:0000313" key="2">
    <source>
        <dbReference type="Proteomes" id="UP000268857"/>
    </source>
</evidence>
<name>A0A3S1FSM4_CHLFR</name>